<evidence type="ECO:0000256" key="4">
    <source>
        <dbReference type="ARBA" id="ARBA00022544"/>
    </source>
</evidence>
<dbReference type="GO" id="GO:0016020">
    <property type="term" value="C:membrane"/>
    <property type="evidence" value="ECO:0007669"/>
    <property type="project" value="UniProtKB-SubCell"/>
</dbReference>
<evidence type="ECO:0000256" key="7">
    <source>
        <dbReference type="ARBA" id="ARBA00023136"/>
    </source>
</evidence>
<comment type="similarity">
    <text evidence="2">Belongs to the amino acid-polyamine-organocation (APC) superfamily. Spore germination protein (SGP) (TC 2.A.3.9) family.</text>
</comment>
<comment type="subcellular location">
    <subcellularLocation>
        <location evidence="1">Membrane</location>
        <topology evidence="1">Multi-pass membrane protein</topology>
    </subcellularLocation>
</comment>
<organism evidence="9 10">
    <name type="scientific">Paenibacillus mellifer</name>
    <dbReference type="NCBI Taxonomy" id="2937794"/>
    <lineage>
        <taxon>Bacteria</taxon>
        <taxon>Bacillati</taxon>
        <taxon>Bacillota</taxon>
        <taxon>Bacilli</taxon>
        <taxon>Bacillales</taxon>
        <taxon>Paenibacillaceae</taxon>
        <taxon>Paenibacillus</taxon>
    </lineage>
</organism>
<evidence type="ECO:0000256" key="8">
    <source>
        <dbReference type="SAM" id="Phobius"/>
    </source>
</evidence>
<comment type="caution">
    <text evidence="9">The sequence shown here is derived from an EMBL/GenBank/DDBJ whole genome shotgun (WGS) entry which is preliminary data.</text>
</comment>
<dbReference type="Pfam" id="PF03845">
    <property type="entry name" value="Spore_permease"/>
    <property type="match status" value="1"/>
</dbReference>
<feature type="transmembrane region" description="Helical" evidence="8">
    <location>
        <begin position="146"/>
        <end position="164"/>
    </location>
</feature>
<keyword evidence="10" id="KW-1185">Reference proteome</keyword>
<feature type="transmembrane region" description="Helical" evidence="8">
    <location>
        <begin position="81"/>
        <end position="102"/>
    </location>
</feature>
<evidence type="ECO:0000256" key="1">
    <source>
        <dbReference type="ARBA" id="ARBA00004141"/>
    </source>
</evidence>
<keyword evidence="4" id="KW-0309">Germination</keyword>
<accession>A0A9X1XUS5</accession>
<proteinExistence type="inferred from homology"/>
<evidence type="ECO:0000313" key="10">
    <source>
        <dbReference type="Proteomes" id="UP001139534"/>
    </source>
</evidence>
<evidence type="ECO:0000313" key="9">
    <source>
        <dbReference type="EMBL" id="MCK8485955.1"/>
    </source>
</evidence>
<feature type="transmembrane region" description="Helical" evidence="8">
    <location>
        <begin position="216"/>
        <end position="241"/>
    </location>
</feature>
<feature type="transmembrane region" description="Helical" evidence="8">
    <location>
        <begin position="12"/>
        <end position="33"/>
    </location>
</feature>
<name>A0A9X1XUS5_9BACL</name>
<keyword evidence="6 8" id="KW-1133">Transmembrane helix</keyword>
<feature type="transmembrane region" description="Helical" evidence="8">
    <location>
        <begin position="305"/>
        <end position="322"/>
    </location>
</feature>
<evidence type="ECO:0000256" key="2">
    <source>
        <dbReference type="ARBA" id="ARBA00007998"/>
    </source>
</evidence>
<keyword evidence="3" id="KW-0813">Transport</keyword>
<feature type="transmembrane region" description="Helical" evidence="8">
    <location>
        <begin position="184"/>
        <end position="204"/>
    </location>
</feature>
<gene>
    <name evidence="9" type="ORF">M0651_02080</name>
</gene>
<dbReference type="GO" id="GO:0009847">
    <property type="term" value="P:spore germination"/>
    <property type="evidence" value="ECO:0007669"/>
    <property type="project" value="InterPro"/>
</dbReference>
<feature type="transmembrane region" description="Helical" evidence="8">
    <location>
        <begin position="39"/>
        <end position="61"/>
    </location>
</feature>
<dbReference type="RefSeq" id="WP_248550179.1">
    <property type="nucleotide sequence ID" value="NZ_JALPRK010000001.1"/>
</dbReference>
<dbReference type="AlphaFoldDB" id="A0A9X1XUS5"/>
<keyword evidence="5 8" id="KW-0812">Transmembrane</keyword>
<sequence>MQKTQKISTTQLAIVISSTIFGPYVLSFPKIIAEAADNAAPLMTIAGTCCAIFSLFVYTRISQRFSDQTLFSYSQIVIGKLPALLANLLVFACFFITSAMLFRQFGEVLSTVVFRRTPIEISILMILVLVALSCRRDTVKFTYVHLFYWPFVILPFLFVIMMSMKSVHLLNWLPLLGNDTPNGLPALLSPASLYLGSFIITIMLPITEKPRHAMKAAMLGITVSACLYLLLVLSTIGIYGVQETLHLLYPTLEMARSIAIGGDVIERLDAIFIIMWVINVYTSMFSTYFLTSLSLSHMFQLQDHRLVTTLLIPLLFAVSLLPQDQLQLYKFSRIADGTGYLFLTGYALLLWIVAVIRRKGGQPHE</sequence>
<keyword evidence="7 8" id="KW-0472">Membrane</keyword>
<evidence type="ECO:0000256" key="5">
    <source>
        <dbReference type="ARBA" id="ARBA00022692"/>
    </source>
</evidence>
<dbReference type="InterPro" id="IPR004761">
    <property type="entry name" value="Spore_GerAB"/>
</dbReference>
<reference evidence="9" key="1">
    <citation type="submission" date="2022-04" db="EMBL/GenBank/DDBJ databases">
        <authorList>
            <person name="Seo M.-J."/>
        </authorList>
    </citation>
    <scope>NUCLEOTIDE SEQUENCE</scope>
    <source>
        <strain evidence="9">MBLB2552</strain>
    </source>
</reference>
<feature type="transmembrane region" description="Helical" evidence="8">
    <location>
        <begin position="114"/>
        <end position="134"/>
    </location>
</feature>
<dbReference type="Proteomes" id="UP001139534">
    <property type="component" value="Unassembled WGS sequence"/>
</dbReference>
<dbReference type="EMBL" id="JALPRK010000001">
    <property type="protein sequence ID" value="MCK8485955.1"/>
    <property type="molecule type" value="Genomic_DNA"/>
</dbReference>
<dbReference type="NCBIfam" id="TIGR00912">
    <property type="entry name" value="2A0309"/>
    <property type="match status" value="1"/>
</dbReference>
<evidence type="ECO:0000256" key="6">
    <source>
        <dbReference type="ARBA" id="ARBA00022989"/>
    </source>
</evidence>
<dbReference type="Gene3D" id="1.20.1740.10">
    <property type="entry name" value="Amino acid/polyamine transporter I"/>
    <property type="match status" value="1"/>
</dbReference>
<feature type="transmembrane region" description="Helical" evidence="8">
    <location>
        <begin position="337"/>
        <end position="356"/>
    </location>
</feature>
<dbReference type="PANTHER" id="PTHR34975:SF2">
    <property type="entry name" value="SPORE GERMINATION PROTEIN A2"/>
    <property type="match status" value="1"/>
</dbReference>
<feature type="transmembrane region" description="Helical" evidence="8">
    <location>
        <begin position="270"/>
        <end position="293"/>
    </location>
</feature>
<evidence type="ECO:0000256" key="3">
    <source>
        <dbReference type="ARBA" id="ARBA00022448"/>
    </source>
</evidence>
<protein>
    <submittedName>
        <fullName evidence="9">Spore germination protein</fullName>
    </submittedName>
</protein>
<dbReference type="PANTHER" id="PTHR34975">
    <property type="entry name" value="SPORE GERMINATION PROTEIN A2"/>
    <property type="match status" value="1"/>
</dbReference>